<dbReference type="GO" id="GO:0005506">
    <property type="term" value="F:iron ion binding"/>
    <property type="evidence" value="ECO:0007669"/>
    <property type="project" value="InterPro"/>
</dbReference>
<evidence type="ECO:0000256" key="2">
    <source>
        <dbReference type="ARBA" id="ARBA00022692"/>
    </source>
</evidence>
<evidence type="ECO:0000256" key="4">
    <source>
        <dbReference type="ARBA" id="ARBA00023136"/>
    </source>
</evidence>
<dbReference type="PANTHER" id="PTHR11863">
    <property type="entry name" value="STEROL DESATURASE"/>
    <property type="match status" value="1"/>
</dbReference>
<dbReference type="OrthoDB" id="9770329at2"/>
<evidence type="ECO:0000313" key="8">
    <source>
        <dbReference type="Proteomes" id="UP000319852"/>
    </source>
</evidence>
<dbReference type="GO" id="GO:0016491">
    <property type="term" value="F:oxidoreductase activity"/>
    <property type="evidence" value="ECO:0007669"/>
    <property type="project" value="InterPro"/>
</dbReference>
<dbReference type="Pfam" id="PF04116">
    <property type="entry name" value="FA_hydroxylase"/>
    <property type="match status" value="1"/>
</dbReference>
<dbReference type="Proteomes" id="UP000319852">
    <property type="component" value="Chromosome"/>
</dbReference>
<keyword evidence="3 5" id="KW-1133">Transmembrane helix</keyword>
<comment type="subcellular location">
    <subcellularLocation>
        <location evidence="1">Membrane</location>
    </subcellularLocation>
</comment>
<dbReference type="RefSeq" id="WP_145061418.1">
    <property type="nucleotide sequence ID" value="NZ_CP036263.1"/>
</dbReference>
<gene>
    <name evidence="7" type="ORF">HG15A2_34720</name>
</gene>
<reference evidence="7 8" key="1">
    <citation type="submission" date="2019-02" db="EMBL/GenBank/DDBJ databases">
        <title>Deep-cultivation of Planctomycetes and their phenomic and genomic characterization uncovers novel biology.</title>
        <authorList>
            <person name="Wiegand S."/>
            <person name="Jogler M."/>
            <person name="Boedeker C."/>
            <person name="Pinto D."/>
            <person name="Vollmers J."/>
            <person name="Rivas-Marin E."/>
            <person name="Kohn T."/>
            <person name="Peeters S.H."/>
            <person name="Heuer A."/>
            <person name="Rast P."/>
            <person name="Oberbeckmann S."/>
            <person name="Bunk B."/>
            <person name="Jeske O."/>
            <person name="Meyerdierks A."/>
            <person name="Storesund J.E."/>
            <person name="Kallscheuer N."/>
            <person name="Luecker S."/>
            <person name="Lage O.M."/>
            <person name="Pohl T."/>
            <person name="Merkel B.J."/>
            <person name="Hornburger P."/>
            <person name="Mueller R.-W."/>
            <person name="Bruemmer F."/>
            <person name="Labrenz M."/>
            <person name="Spormann A.M."/>
            <person name="Op den Camp H."/>
            <person name="Overmann J."/>
            <person name="Amann R."/>
            <person name="Jetten M.S.M."/>
            <person name="Mascher T."/>
            <person name="Medema M.H."/>
            <person name="Devos D.P."/>
            <person name="Kaster A.-K."/>
            <person name="Ovreas L."/>
            <person name="Rohde M."/>
            <person name="Galperin M.Y."/>
            <person name="Jogler C."/>
        </authorList>
    </citation>
    <scope>NUCLEOTIDE SEQUENCE [LARGE SCALE GENOMIC DNA]</scope>
    <source>
        <strain evidence="7 8">HG15A2</strain>
    </source>
</reference>
<feature type="transmembrane region" description="Helical" evidence="5">
    <location>
        <begin position="83"/>
        <end position="102"/>
    </location>
</feature>
<dbReference type="GO" id="GO:0016020">
    <property type="term" value="C:membrane"/>
    <property type="evidence" value="ECO:0007669"/>
    <property type="project" value="UniProtKB-SubCell"/>
</dbReference>
<evidence type="ECO:0000259" key="6">
    <source>
        <dbReference type="Pfam" id="PF04116"/>
    </source>
</evidence>
<dbReference type="GO" id="GO:0008610">
    <property type="term" value="P:lipid biosynthetic process"/>
    <property type="evidence" value="ECO:0007669"/>
    <property type="project" value="InterPro"/>
</dbReference>
<evidence type="ECO:0000313" key="7">
    <source>
        <dbReference type="EMBL" id="QDT00137.1"/>
    </source>
</evidence>
<sequence>MTAKQLFAIVVLIVVVAAETYRPFFPSQQRSWRDRLWHDGRNFFLATLNAVLSAAIVVWVLVSLDRWAEANHIGLLRQFAMPAWLGGAIALLLFDLWMYWWHRLNHRIGWLWRFHRVHHCDPAMNASTGVRFHFGEVFLSWLARLIVLPLLGMSITQLAAYESAAFAVVVFHHSNLHVPWWVDRLVNCLVVTPAMHRVHHSRLREETNSNYSSLFPWWDRLFQSLKVRNDLENIEYGLDDGLSDPEWQSVTGLIRMPLAGETNSSTKSGQ</sequence>
<organism evidence="7 8">
    <name type="scientific">Adhaeretor mobilis</name>
    <dbReference type="NCBI Taxonomy" id="1930276"/>
    <lineage>
        <taxon>Bacteria</taxon>
        <taxon>Pseudomonadati</taxon>
        <taxon>Planctomycetota</taxon>
        <taxon>Planctomycetia</taxon>
        <taxon>Pirellulales</taxon>
        <taxon>Lacipirellulaceae</taxon>
        <taxon>Adhaeretor</taxon>
    </lineage>
</organism>
<dbReference type="InterPro" id="IPR006694">
    <property type="entry name" value="Fatty_acid_hydroxylase"/>
</dbReference>
<keyword evidence="4 5" id="KW-0472">Membrane</keyword>
<protein>
    <submittedName>
        <fullName evidence="7">Fatty acid hydroxylase superfamily protein</fullName>
    </submittedName>
</protein>
<name>A0A517MZ37_9BACT</name>
<dbReference type="EMBL" id="CP036263">
    <property type="protein sequence ID" value="QDT00137.1"/>
    <property type="molecule type" value="Genomic_DNA"/>
</dbReference>
<feature type="transmembrane region" description="Helical" evidence="5">
    <location>
        <begin position="42"/>
        <end position="62"/>
    </location>
</feature>
<feature type="domain" description="Fatty acid hydroxylase" evidence="6">
    <location>
        <begin position="88"/>
        <end position="223"/>
    </location>
</feature>
<evidence type="ECO:0000256" key="1">
    <source>
        <dbReference type="ARBA" id="ARBA00004370"/>
    </source>
</evidence>
<evidence type="ECO:0000256" key="3">
    <source>
        <dbReference type="ARBA" id="ARBA00022989"/>
    </source>
</evidence>
<dbReference type="KEGG" id="amob:HG15A2_34720"/>
<dbReference type="InterPro" id="IPR050307">
    <property type="entry name" value="Sterol_Desaturase_Related"/>
</dbReference>
<accession>A0A517MZ37</accession>
<keyword evidence="8" id="KW-1185">Reference proteome</keyword>
<proteinExistence type="predicted"/>
<dbReference type="AlphaFoldDB" id="A0A517MZ37"/>
<evidence type="ECO:0000256" key="5">
    <source>
        <dbReference type="SAM" id="Phobius"/>
    </source>
</evidence>
<keyword evidence="2 5" id="KW-0812">Transmembrane</keyword>